<organism evidence="1 2">
    <name type="scientific">Collybiopsis confluens</name>
    <dbReference type="NCBI Taxonomy" id="2823264"/>
    <lineage>
        <taxon>Eukaryota</taxon>
        <taxon>Fungi</taxon>
        <taxon>Dikarya</taxon>
        <taxon>Basidiomycota</taxon>
        <taxon>Agaricomycotina</taxon>
        <taxon>Agaricomycetes</taxon>
        <taxon>Agaricomycetidae</taxon>
        <taxon>Agaricales</taxon>
        <taxon>Marasmiineae</taxon>
        <taxon>Omphalotaceae</taxon>
        <taxon>Collybiopsis</taxon>
    </lineage>
</organism>
<reference evidence="1 2" key="1">
    <citation type="journal article" date="2020" name="ISME J.">
        <title>Uncovering the hidden diversity of litter-decomposition mechanisms in mushroom-forming fungi.</title>
        <authorList>
            <person name="Floudas D."/>
            <person name="Bentzer J."/>
            <person name="Ahren D."/>
            <person name="Johansson T."/>
            <person name="Persson P."/>
            <person name="Tunlid A."/>
        </authorList>
    </citation>
    <scope>NUCLEOTIDE SEQUENCE [LARGE SCALE GENOMIC DNA]</scope>
    <source>
        <strain evidence="1 2">CBS 406.79</strain>
    </source>
</reference>
<keyword evidence="2" id="KW-1185">Reference proteome</keyword>
<name>A0A8H5M0C7_9AGAR</name>
<gene>
    <name evidence="1" type="ORF">D9757_008852</name>
</gene>
<sequence>MEFATSGEAGAQALINVSSEPVLGPPLDRSTYPLVNPCNGGDSAEEAMISGGEETPETLIGQDRAAPTKVSISIS</sequence>
<dbReference type="EMBL" id="JAACJN010000093">
    <property type="protein sequence ID" value="KAF5375996.1"/>
    <property type="molecule type" value="Genomic_DNA"/>
</dbReference>
<protein>
    <submittedName>
        <fullName evidence="1">Uncharacterized protein</fullName>
    </submittedName>
</protein>
<evidence type="ECO:0000313" key="2">
    <source>
        <dbReference type="Proteomes" id="UP000518752"/>
    </source>
</evidence>
<comment type="caution">
    <text evidence="1">The sequence shown here is derived from an EMBL/GenBank/DDBJ whole genome shotgun (WGS) entry which is preliminary data.</text>
</comment>
<proteinExistence type="predicted"/>
<evidence type="ECO:0000313" key="1">
    <source>
        <dbReference type="EMBL" id="KAF5375996.1"/>
    </source>
</evidence>
<accession>A0A8H5M0C7</accession>
<dbReference type="AlphaFoldDB" id="A0A8H5M0C7"/>
<dbReference type="Proteomes" id="UP000518752">
    <property type="component" value="Unassembled WGS sequence"/>
</dbReference>